<reference evidence="2" key="1">
    <citation type="submission" date="2014-08" db="EMBL/GenBank/DDBJ databases">
        <authorList>
            <person name="Edwards T."/>
        </authorList>
    </citation>
    <scope>NUCLEOTIDE SEQUENCE [LARGE SCALE GENOMIC DNA]</scope>
</reference>
<dbReference type="EMBL" id="CCND01000017">
    <property type="protein sequence ID" value="CDX58318.1"/>
    <property type="molecule type" value="Genomic_DNA"/>
</dbReference>
<evidence type="ECO:0000313" key="1">
    <source>
        <dbReference type="EMBL" id="CDX58318.1"/>
    </source>
</evidence>
<organism evidence="1 2">
    <name type="scientific">Mesorhizobium plurifarium</name>
    <dbReference type="NCBI Taxonomy" id="69974"/>
    <lineage>
        <taxon>Bacteria</taxon>
        <taxon>Pseudomonadati</taxon>
        <taxon>Pseudomonadota</taxon>
        <taxon>Alphaproteobacteria</taxon>
        <taxon>Hyphomicrobiales</taxon>
        <taxon>Phyllobacteriaceae</taxon>
        <taxon>Mesorhizobium</taxon>
    </lineage>
</organism>
<dbReference type="AlphaFoldDB" id="A0A0K2W028"/>
<sequence>MKNAVARLVDTCNAQRSKGSDFPTIWRDVLKAHPCVRGQPVQGSGESGPILKVPLITGQFLVFLGSHFTLVS</sequence>
<evidence type="ECO:0000313" key="2">
    <source>
        <dbReference type="Proteomes" id="UP000182888"/>
    </source>
</evidence>
<gene>
    <name evidence="1" type="ORF">MPL1032_240014</name>
</gene>
<dbReference type="Proteomes" id="UP000182888">
    <property type="component" value="Unassembled WGS sequence"/>
</dbReference>
<name>A0A0K2W028_MESPL</name>
<protein>
    <submittedName>
        <fullName evidence="1">Uncharacterized protein</fullName>
    </submittedName>
</protein>
<accession>A0A0K2W028</accession>
<proteinExistence type="predicted"/>